<feature type="DNA-binding region" description="H-T-H motif" evidence="2">
    <location>
        <begin position="61"/>
        <end position="80"/>
    </location>
</feature>
<proteinExistence type="predicted"/>
<dbReference type="InterPro" id="IPR036271">
    <property type="entry name" value="Tet_transcr_reg_TetR-rel_C_sf"/>
</dbReference>
<dbReference type="EMBL" id="FPBD01000007">
    <property type="protein sequence ID" value="SFU05740.1"/>
    <property type="molecule type" value="Genomic_DNA"/>
</dbReference>
<gene>
    <name evidence="4" type="ORF">SAMN05444141_107187</name>
</gene>
<dbReference type="Gene3D" id="1.10.357.10">
    <property type="entry name" value="Tetracycline Repressor, domain 2"/>
    <property type="match status" value="1"/>
</dbReference>
<evidence type="ECO:0000259" key="3">
    <source>
        <dbReference type="PROSITE" id="PS50977"/>
    </source>
</evidence>
<dbReference type="GO" id="GO:0003677">
    <property type="term" value="F:DNA binding"/>
    <property type="evidence" value="ECO:0007669"/>
    <property type="project" value="UniProtKB-UniRule"/>
</dbReference>
<reference evidence="5" key="1">
    <citation type="submission" date="2016-10" db="EMBL/GenBank/DDBJ databases">
        <authorList>
            <person name="Varghese N."/>
            <person name="Submissions S."/>
        </authorList>
    </citation>
    <scope>NUCLEOTIDE SEQUENCE [LARGE SCALE GENOMIC DNA]</scope>
    <source>
        <strain evidence="5">DSM 17465</strain>
    </source>
</reference>
<accession>A0A1I7D205</accession>
<organism evidence="4 5">
    <name type="scientific">Pseudovibrio denitrificans</name>
    <dbReference type="NCBI Taxonomy" id="258256"/>
    <lineage>
        <taxon>Bacteria</taxon>
        <taxon>Pseudomonadati</taxon>
        <taxon>Pseudomonadota</taxon>
        <taxon>Alphaproteobacteria</taxon>
        <taxon>Hyphomicrobiales</taxon>
        <taxon>Stappiaceae</taxon>
        <taxon>Pseudovibrio</taxon>
    </lineage>
</organism>
<evidence type="ECO:0000256" key="1">
    <source>
        <dbReference type="ARBA" id="ARBA00023125"/>
    </source>
</evidence>
<dbReference type="InterPro" id="IPR009057">
    <property type="entry name" value="Homeodomain-like_sf"/>
</dbReference>
<evidence type="ECO:0000313" key="4">
    <source>
        <dbReference type="EMBL" id="SFU05740.1"/>
    </source>
</evidence>
<keyword evidence="1 2" id="KW-0238">DNA-binding</keyword>
<dbReference type="AlphaFoldDB" id="A0A1I7D205"/>
<evidence type="ECO:0000313" key="5">
    <source>
        <dbReference type="Proteomes" id="UP000183371"/>
    </source>
</evidence>
<dbReference type="PROSITE" id="PS50977">
    <property type="entry name" value="HTH_TETR_2"/>
    <property type="match status" value="1"/>
</dbReference>
<dbReference type="Proteomes" id="UP000183371">
    <property type="component" value="Unassembled WGS sequence"/>
</dbReference>
<dbReference type="SUPFAM" id="SSF48498">
    <property type="entry name" value="Tetracyclin repressor-like, C-terminal domain"/>
    <property type="match status" value="1"/>
</dbReference>
<keyword evidence="5" id="KW-1185">Reference proteome</keyword>
<dbReference type="SUPFAM" id="SSF46689">
    <property type="entry name" value="Homeodomain-like"/>
    <property type="match status" value="1"/>
</dbReference>
<feature type="domain" description="HTH tetR-type" evidence="3">
    <location>
        <begin position="38"/>
        <end position="98"/>
    </location>
</feature>
<dbReference type="InterPro" id="IPR001647">
    <property type="entry name" value="HTH_TetR"/>
</dbReference>
<protein>
    <submittedName>
        <fullName evidence="4">Transcriptional regulator, TetR family</fullName>
    </submittedName>
</protein>
<evidence type="ECO:0000256" key="2">
    <source>
        <dbReference type="PROSITE-ProRule" id="PRU00335"/>
    </source>
</evidence>
<sequence length="226" mass="25383">MTFTSWTLFSLFAKRSTINLSECWLALEKKKTQAERREESERKLFDALVTIINEDGIQMATCESIGLKAGYSRGLTIQRLGKKDEMFVKLIDRMVSETEEHITSQIPAETDAREAIRRYIDIHFDDLQNKPSYQAYFALMAGSVTDYALLGDAVTRAHDFVKRLLVSYLERGKAEGAFPKDLDSGIQAVSIGSYLLGVALQQKLHPSLDITLLKPAAYSLIPSLPD</sequence>
<name>A0A1I7D205_9HYPH</name>